<feature type="signal peptide" evidence="2">
    <location>
        <begin position="1"/>
        <end position="19"/>
    </location>
</feature>
<name>A0A835RIP1_VANPL</name>
<dbReference type="InterPro" id="IPR025659">
    <property type="entry name" value="Tubby-like_C"/>
</dbReference>
<evidence type="ECO:0000313" key="5">
    <source>
        <dbReference type="Proteomes" id="UP000639772"/>
    </source>
</evidence>
<dbReference type="EMBL" id="JADCNM010000003">
    <property type="protein sequence ID" value="KAG0489719.1"/>
    <property type="molecule type" value="Genomic_DNA"/>
</dbReference>
<comment type="caution">
    <text evidence="4">The sequence shown here is derived from an EMBL/GenBank/DDBJ whole genome shotgun (WGS) entry which is preliminary data.</text>
</comment>
<dbReference type="PANTHER" id="PTHR16517">
    <property type="entry name" value="TUBBY-RELATED"/>
    <property type="match status" value="1"/>
</dbReference>
<reference evidence="4 5" key="1">
    <citation type="journal article" date="2020" name="Nat. Food">
        <title>A phased Vanilla planifolia genome enables genetic improvement of flavour and production.</title>
        <authorList>
            <person name="Hasing T."/>
            <person name="Tang H."/>
            <person name="Brym M."/>
            <person name="Khazi F."/>
            <person name="Huang T."/>
            <person name="Chambers A.H."/>
        </authorList>
    </citation>
    <scope>NUCLEOTIDE SEQUENCE [LARGE SCALE GENOMIC DNA]</scope>
    <source>
        <tissue evidence="4">Leaf</tissue>
    </source>
</reference>
<dbReference type="PRINTS" id="PR01573">
    <property type="entry name" value="SUPERTUBBY"/>
</dbReference>
<keyword evidence="2" id="KW-0732">Signal</keyword>
<feature type="chain" id="PRO_5032471129" description="Tubby C-terminal domain-containing protein" evidence="2">
    <location>
        <begin position="20"/>
        <end position="181"/>
    </location>
</feature>
<dbReference type="Pfam" id="PF01167">
    <property type="entry name" value="Tub"/>
    <property type="match status" value="1"/>
</dbReference>
<proteinExistence type="inferred from homology"/>
<feature type="domain" description="Tubby C-terminal" evidence="3">
    <location>
        <begin position="19"/>
        <end position="124"/>
    </location>
</feature>
<dbReference type="OrthoDB" id="8775810at2759"/>
<evidence type="ECO:0000256" key="1">
    <source>
        <dbReference type="ARBA" id="ARBA00007129"/>
    </source>
</evidence>
<accession>A0A835RIP1</accession>
<protein>
    <recommendedName>
        <fullName evidence="3">Tubby C-terminal domain-containing protein</fullName>
    </recommendedName>
</protein>
<dbReference type="Gene3D" id="3.20.90.10">
    <property type="entry name" value="Tubby Protein, Chain A"/>
    <property type="match status" value="1"/>
</dbReference>
<dbReference type="SUPFAM" id="SSF54518">
    <property type="entry name" value="Tubby C-terminal domain-like"/>
    <property type="match status" value="1"/>
</dbReference>
<sequence>MASAFVVLYLLVLIHLLAAVIVDTGKFLLSAKRSRRTTSTEYIISIWMPTTFQRSSHTYIGKLRSNFLGMKFIIYDAHRLYNVVSICPPVRSSEDLLLQESFPKVPTGSYNISQASYELNVLAIMRSSSDTLCDVFNPASPSKLADPSQSTGPTFLPPHPKIHFAACRPDPLRSWIAQWTQ</sequence>
<dbReference type="PANTHER" id="PTHR16517:SF86">
    <property type="entry name" value="TUBBY-LIKE F-BOX PROTEIN 1"/>
    <property type="match status" value="1"/>
</dbReference>
<evidence type="ECO:0000259" key="3">
    <source>
        <dbReference type="Pfam" id="PF01167"/>
    </source>
</evidence>
<organism evidence="4 5">
    <name type="scientific">Vanilla planifolia</name>
    <name type="common">Vanilla</name>
    <dbReference type="NCBI Taxonomy" id="51239"/>
    <lineage>
        <taxon>Eukaryota</taxon>
        <taxon>Viridiplantae</taxon>
        <taxon>Streptophyta</taxon>
        <taxon>Embryophyta</taxon>
        <taxon>Tracheophyta</taxon>
        <taxon>Spermatophyta</taxon>
        <taxon>Magnoliopsida</taxon>
        <taxon>Liliopsida</taxon>
        <taxon>Asparagales</taxon>
        <taxon>Orchidaceae</taxon>
        <taxon>Vanilloideae</taxon>
        <taxon>Vanilleae</taxon>
        <taxon>Vanilla</taxon>
    </lineage>
</organism>
<comment type="similarity">
    <text evidence="1">Belongs to the TUB family.</text>
</comment>
<dbReference type="Proteomes" id="UP000639772">
    <property type="component" value="Chromosome 3"/>
</dbReference>
<dbReference type="InterPro" id="IPR000007">
    <property type="entry name" value="Tubby_C"/>
</dbReference>
<dbReference type="AlphaFoldDB" id="A0A835RIP1"/>
<gene>
    <name evidence="4" type="ORF">HPP92_006582</name>
</gene>
<evidence type="ECO:0000313" key="4">
    <source>
        <dbReference type="EMBL" id="KAG0489719.1"/>
    </source>
</evidence>
<evidence type="ECO:0000256" key="2">
    <source>
        <dbReference type="SAM" id="SignalP"/>
    </source>
</evidence>